<name>A0A8S3ZXB1_9EUPU</name>
<protein>
    <submittedName>
        <fullName evidence="1">Uncharacterized protein</fullName>
    </submittedName>
</protein>
<dbReference type="Proteomes" id="UP000678393">
    <property type="component" value="Unassembled WGS sequence"/>
</dbReference>
<evidence type="ECO:0000313" key="2">
    <source>
        <dbReference type="Proteomes" id="UP000678393"/>
    </source>
</evidence>
<keyword evidence="2" id="KW-1185">Reference proteome</keyword>
<dbReference type="EMBL" id="CAJHNH020005201">
    <property type="protein sequence ID" value="CAG5132245.1"/>
    <property type="molecule type" value="Genomic_DNA"/>
</dbReference>
<organism evidence="1 2">
    <name type="scientific">Candidula unifasciata</name>
    <dbReference type="NCBI Taxonomy" id="100452"/>
    <lineage>
        <taxon>Eukaryota</taxon>
        <taxon>Metazoa</taxon>
        <taxon>Spiralia</taxon>
        <taxon>Lophotrochozoa</taxon>
        <taxon>Mollusca</taxon>
        <taxon>Gastropoda</taxon>
        <taxon>Heterobranchia</taxon>
        <taxon>Euthyneura</taxon>
        <taxon>Panpulmonata</taxon>
        <taxon>Eupulmonata</taxon>
        <taxon>Stylommatophora</taxon>
        <taxon>Helicina</taxon>
        <taxon>Helicoidea</taxon>
        <taxon>Geomitridae</taxon>
        <taxon>Candidula</taxon>
    </lineage>
</organism>
<comment type="caution">
    <text evidence="1">The sequence shown here is derived from an EMBL/GenBank/DDBJ whole genome shotgun (WGS) entry which is preliminary data.</text>
</comment>
<evidence type="ECO:0000313" key="1">
    <source>
        <dbReference type="EMBL" id="CAG5132245.1"/>
    </source>
</evidence>
<accession>A0A8S3ZXB1</accession>
<dbReference type="AlphaFoldDB" id="A0A8S3ZXB1"/>
<feature type="non-terminal residue" evidence="1">
    <location>
        <position position="314"/>
    </location>
</feature>
<reference evidence="1" key="1">
    <citation type="submission" date="2021-04" db="EMBL/GenBank/DDBJ databases">
        <authorList>
            <consortium name="Molecular Ecology Group"/>
        </authorList>
    </citation>
    <scope>NUCLEOTIDE SEQUENCE</scope>
</reference>
<proteinExistence type="predicted"/>
<gene>
    <name evidence="1" type="ORF">CUNI_LOCUS17803</name>
</gene>
<sequence>FRTPRFVSLEMLQLNTGQWGDNFCCVEEKDQNKHYAACKKNPGHGNFFPADKFSKDHLPPFYQRDGIVEFLRMTSDLTVRVTVKYVSEKRPATIPGTDIPYPWSSNRGSHLTRVGAGWLHYAGVDDEIECECTECRNSPRPKPQLACVIINTAAHFIFDDLEAIHTTCQLSFDWWETPVGSNVVKLTDVYQFFSKIEADTCKIKYFTHDLDLVRSIKSLCDKHYTAFNILGRCNMEPLKHVKQSDKDDATQEVPLHVAIFHPHGCAKQVSIGYCDLTHNANTEESQCSHTSILCPGASGALVNEMSWKVYPVGK</sequence>